<feature type="compositionally biased region" description="Gly residues" evidence="5">
    <location>
        <begin position="334"/>
        <end position="343"/>
    </location>
</feature>
<evidence type="ECO:0000256" key="2">
    <source>
        <dbReference type="ARBA" id="ARBA00022525"/>
    </source>
</evidence>
<dbReference type="Proteomes" id="UP000479639">
    <property type="component" value="Unassembled WGS sequence"/>
</dbReference>
<evidence type="ECO:0000256" key="6">
    <source>
        <dbReference type="SAM" id="Phobius"/>
    </source>
</evidence>
<feature type="compositionally biased region" description="Low complexity" evidence="5">
    <location>
        <begin position="1333"/>
        <end position="1347"/>
    </location>
</feature>
<dbReference type="RefSeq" id="WP_151429946.1">
    <property type="nucleotide sequence ID" value="NZ_JANJZI010000013.1"/>
</dbReference>
<feature type="compositionally biased region" description="Pro residues" evidence="5">
    <location>
        <begin position="1320"/>
        <end position="1332"/>
    </location>
</feature>
<keyword evidence="4" id="KW-0572">Peptidoglycan-anchor</keyword>
<keyword evidence="6" id="KW-1133">Transmembrane helix</keyword>
<evidence type="ECO:0000256" key="5">
    <source>
        <dbReference type="SAM" id="MobiDB-lite"/>
    </source>
</evidence>
<dbReference type="PROSITE" id="PS50847">
    <property type="entry name" value="GRAM_POS_ANCHORING"/>
    <property type="match status" value="1"/>
</dbReference>
<keyword evidence="6" id="KW-0472">Membrane</keyword>
<dbReference type="Gene3D" id="2.60.40.740">
    <property type="match status" value="1"/>
</dbReference>
<feature type="signal peptide" evidence="7">
    <location>
        <begin position="1"/>
        <end position="29"/>
    </location>
</feature>
<proteinExistence type="predicted"/>
<feature type="region of interest" description="Disordered" evidence="5">
    <location>
        <begin position="777"/>
        <end position="798"/>
    </location>
</feature>
<reference evidence="9 10" key="1">
    <citation type="submission" date="2019-09" db="EMBL/GenBank/DDBJ databases">
        <title>Whole genome shotgun sequencing (WGS) of Ellagibacter isourolithinifaciens DSM 104140(T) and Adlercreutzia muris DSM 29508(T).</title>
        <authorList>
            <person name="Stoll D.A."/>
            <person name="Danylec N."/>
            <person name="Huch M."/>
        </authorList>
    </citation>
    <scope>NUCLEOTIDE SEQUENCE [LARGE SCALE GENOMIC DNA]</scope>
    <source>
        <strain evidence="9 10">DSM 29508</strain>
    </source>
</reference>
<feature type="transmembrane region" description="Helical" evidence="6">
    <location>
        <begin position="1553"/>
        <end position="1573"/>
    </location>
</feature>
<gene>
    <name evidence="9" type="ORF">F8D48_03295</name>
</gene>
<dbReference type="InterPro" id="IPR001434">
    <property type="entry name" value="OmcB-like_DUF11"/>
</dbReference>
<keyword evidence="10" id="KW-1185">Reference proteome</keyword>
<dbReference type="Pfam" id="PF01345">
    <property type="entry name" value="DUF11"/>
    <property type="match status" value="1"/>
</dbReference>
<evidence type="ECO:0000256" key="3">
    <source>
        <dbReference type="ARBA" id="ARBA00022729"/>
    </source>
</evidence>
<feature type="region of interest" description="Disordered" evidence="5">
    <location>
        <begin position="1311"/>
        <end position="1347"/>
    </location>
</feature>
<feature type="region of interest" description="Disordered" evidence="5">
    <location>
        <begin position="1478"/>
        <end position="1537"/>
    </location>
</feature>
<evidence type="ECO:0000259" key="8">
    <source>
        <dbReference type="PROSITE" id="PS50847"/>
    </source>
</evidence>
<comment type="caution">
    <text evidence="9">The sequence shown here is derived from an EMBL/GenBank/DDBJ whole genome shotgun (WGS) entry which is preliminary data.</text>
</comment>
<evidence type="ECO:0000256" key="7">
    <source>
        <dbReference type="SAM" id="SignalP"/>
    </source>
</evidence>
<dbReference type="NCBIfam" id="TIGR01451">
    <property type="entry name" value="B_ant_repeat"/>
    <property type="match status" value="2"/>
</dbReference>
<feature type="region of interest" description="Disordered" evidence="5">
    <location>
        <begin position="323"/>
        <end position="344"/>
    </location>
</feature>
<feature type="chain" id="PRO_5028974436" evidence="7">
    <location>
        <begin position="30"/>
        <end position="1581"/>
    </location>
</feature>
<sequence>MTRRALRPLRAALAAVLACGLMLPTGALAAEARAGEAASAAAISLADATTAFATGGEGTAVIASEEGPTAFPLDATAQAAVAPGAGSFTIADFTIWGVDGDTVTAGDFAYDEAAKTLTVNTDKHFAIRNSDQIADAQGWPAAKSAVGILIPAERDAHITLAGIGILGKAPLDLETGASCSLVLADGTKNIFQANYPSGDATTDNRAVLHCGTGSSLSIDDAVANRTDKGTLITPVDGLMPKNPDLDPDDPAALEPYHLENGTEVQVGDPLTKMDGANPGELHAEHVGNGMGAAIGSPYGEAGGNITINGGIITAIGGRNDRSGSGTHDWAAGIGSAGPEGADGTGPDEWITINGGRVAAQGAYHGPGIGGGPVQAKTGNIRINGGYVISNGGDHGRGFGTGCDGGNSSEYEIILTGGTLLPTGGRAYKPADIGAPGAKVTITGGSIGNSLGAGSFIFDGTATNDQGEPIKMVEIDLTSDVGAETYALTDWQLKVDGKEYDYGAPAEFDKGHLYLWLPEQVIQNSEITVDFTYLNTDKLDENGKPTEITPLPLFRPPGTGTDGKLRRYADFELPPEYLDKLRKYYDGTEFEAYTISATHTLPTLEEIGKDPDTGEPIYRELTNGDAVTYKYQLFDRLPGGDTEPQAIGPEVDSDKDMPTDAGIMKFTMTSTEFSNTEGFKESYWGHRATGWCVIEPTNSAVALVEAQWVEDSAPGEEHHDSDKELQVNARISRAKTDPVGVATKPTCAAPEGYVQLFVDGEAVGEPIEILFEDKPVTTRAATEAGKKNAERKGDDTTGHYTDFTYVFKPSDADFLVPDATGDGKHEVSVQYLPPKSGDTAPANYRESVNPADDPESAPSDTVAINPIDPKPSITPDDPSNPAGTEIEVNPDPKPADPSKPSTTVYTGTIEAIYQEHGEDEPNPGRVTLKLDTPSSGPITVTTEDGRIITADVVRDDEGNPVRDADGKITLVVDPEAIGNTKLTVSQAPNGAYTGTVFEFDVTVKPNPKIAPEPQLAKTAKNLTHPDGPTQPGDRIRYVVKAANSAVGSAWNDVVLVDPLPSCLELDGGTVHLTNPSQGFNKELASATGAPKLGEYKLEAAGADGKRTLTVPVGAVYGEGEATLTFECTVRTDAAGRDIASDLANIASATGTRPDPDKPSQELPENPGPSDPALPAGPATVAPSDPSTTLSKTVENVANPGAKVTKPGDVLRYTVSLKNTGAAHSCLLNAVIADPLPAGMEPVAKSLKLVLSDGREIAVDDSAYDRASRTIAVAAGDLWGGEEARLTFEVTVGADALGADNANVAFAHGTVPSIGPDSVPANPDPGKPTTPPAGEPTEGTEPVEPPVLVGTDPAEGDITLAKEAENTTRSDGKTYVGDIVRYTVTLKNDGPATSWMDAVIRDDVPAGLEPVSESIQMTLADGTVVPVSDEAYDDKTRILAVAAGHLYGGQAVTLVFDALVTEKALGADIGNTAQALGVPPSAWDPDGTHPEAGQPFDPPAGWSSFERESERVVSPTAYAPGTNEKGGVIPAENGATPDEGTTIRLKRLAQTGDDLAAGFALGAGAALAAGIALLARRRLRRNR</sequence>
<dbReference type="InterPro" id="IPR047589">
    <property type="entry name" value="DUF11_rpt"/>
</dbReference>
<keyword evidence="1" id="KW-0134">Cell wall</keyword>
<accession>A0A7C8FZS2</accession>
<keyword evidence="2" id="KW-0964">Secreted</keyword>
<feature type="region of interest" description="Disordered" evidence="5">
    <location>
        <begin position="824"/>
        <end position="902"/>
    </location>
</feature>
<feature type="region of interest" description="Disordered" evidence="5">
    <location>
        <begin position="637"/>
        <end position="657"/>
    </location>
</feature>
<evidence type="ECO:0000313" key="9">
    <source>
        <dbReference type="EMBL" id="KAB1650942.1"/>
    </source>
</evidence>
<evidence type="ECO:0000256" key="4">
    <source>
        <dbReference type="ARBA" id="ARBA00023088"/>
    </source>
</evidence>
<feature type="compositionally biased region" description="Basic and acidic residues" evidence="5">
    <location>
        <begin position="783"/>
        <end position="796"/>
    </location>
</feature>
<dbReference type="EMBL" id="WAJS01000007">
    <property type="protein sequence ID" value="KAB1650942.1"/>
    <property type="molecule type" value="Genomic_DNA"/>
</dbReference>
<keyword evidence="6" id="KW-0812">Transmembrane</keyword>
<name>A0A7C8FZS2_9ACTN</name>
<evidence type="ECO:0000256" key="1">
    <source>
        <dbReference type="ARBA" id="ARBA00022512"/>
    </source>
</evidence>
<keyword evidence="3 7" id="KW-0732">Signal</keyword>
<feature type="region of interest" description="Disordered" evidence="5">
    <location>
        <begin position="1145"/>
        <end position="1190"/>
    </location>
</feature>
<evidence type="ECO:0000313" key="10">
    <source>
        <dbReference type="Proteomes" id="UP000479639"/>
    </source>
</evidence>
<dbReference type="InterPro" id="IPR019931">
    <property type="entry name" value="LPXTG_anchor"/>
</dbReference>
<protein>
    <submittedName>
        <fullName evidence="9">DUF11 domain-containing protein</fullName>
    </submittedName>
</protein>
<feature type="domain" description="Gram-positive cocci surface proteins LPxTG" evidence="8">
    <location>
        <begin position="1546"/>
        <end position="1581"/>
    </location>
</feature>
<organism evidence="9 10">
    <name type="scientific">Adlercreutzia muris</name>
    <dbReference type="NCBI Taxonomy" id="1796610"/>
    <lineage>
        <taxon>Bacteria</taxon>
        <taxon>Bacillati</taxon>
        <taxon>Actinomycetota</taxon>
        <taxon>Coriobacteriia</taxon>
        <taxon>Eggerthellales</taxon>
        <taxon>Eggerthellaceae</taxon>
        <taxon>Adlercreutzia</taxon>
    </lineage>
</organism>